<keyword evidence="2" id="KW-1185">Reference proteome</keyword>
<dbReference type="EMBL" id="AATP01000001">
    <property type="protein sequence ID" value="EAU42881.1"/>
    <property type="molecule type" value="Genomic_DNA"/>
</dbReference>
<dbReference type="Proteomes" id="UP000004310">
    <property type="component" value="Unassembled WGS sequence"/>
</dbReference>
<name>Q0G633_9HYPH</name>
<evidence type="ECO:0000313" key="1">
    <source>
        <dbReference type="EMBL" id="EAU42881.1"/>
    </source>
</evidence>
<comment type="caution">
    <text evidence="1">The sequence shown here is derived from an EMBL/GenBank/DDBJ whole genome shotgun (WGS) entry which is preliminary data.</text>
</comment>
<dbReference type="STRING" id="217511.GCA_001463845_00480"/>
<gene>
    <name evidence="1" type="ORF">FP2506_08566</name>
</gene>
<accession>Q0G633</accession>
<evidence type="ECO:0000313" key="2">
    <source>
        <dbReference type="Proteomes" id="UP000004310"/>
    </source>
</evidence>
<dbReference type="RefSeq" id="WP_007066855.1">
    <property type="nucleotide sequence ID" value="NZ_DS022272.1"/>
</dbReference>
<sequence>MAGLWRKAPSPCIDICKRPGKGPCVGCGLTKDEKKTFKRSRKKGDRKALFRLLLARLEQTGRRERWEFLYRRRCAKKNRPCPLDKLPHTRAA</sequence>
<evidence type="ECO:0008006" key="3">
    <source>
        <dbReference type="Google" id="ProtNLM"/>
    </source>
</evidence>
<organism evidence="1 2">
    <name type="scientific">Fulvimarina pelagi HTCC2506</name>
    <dbReference type="NCBI Taxonomy" id="314231"/>
    <lineage>
        <taxon>Bacteria</taxon>
        <taxon>Pseudomonadati</taxon>
        <taxon>Pseudomonadota</taxon>
        <taxon>Alphaproteobacteria</taxon>
        <taxon>Hyphomicrobiales</taxon>
        <taxon>Aurantimonadaceae</taxon>
        <taxon>Fulvimarina</taxon>
    </lineage>
</organism>
<protein>
    <recommendedName>
        <fullName evidence="3">DUF1289 domain-containing protein</fullName>
    </recommendedName>
</protein>
<dbReference type="eggNOG" id="COG3313">
    <property type="taxonomic scope" value="Bacteria"/>
</dbReference>
<dbReference type="InterPro" id="IPR010710">
    <property type="entry name" value="DUF1289"/>
</dbReference>
<dbReference type="HOGENOM" id="CLU_2523557_0_0_5"/>
<dbReference type="AlphaFoldDB" id="Q0G633"/>
<reference evidence="1 2" key="1">
    <citation type="journal article" date="2010" name="J. Bacteriol.">
        <title>Genome sequence of Fulvimarina pelagi HTCC2506T, a Mn(II)-oxidizing alphaproteobacterium possessing an aerobic anoxygenic photosynthetic gene cluster and Xanthorhodopsin.</title>
        <authorList>
            <person name="Kang I."/>
            <person name="Oh H.M."/>
            <person name="Lim S.I."/>
            <person name="Ferriera S."/>
            <person name="Giovannoni S.J."/>
            <person name="Cho J.C."/>
        </authorList>
    </citation>
    <scope>NUCLEOTIDE SEQUENCE [LARGE SCALE GENOMIC DNA]</scope>
    <source>
        <strain evidence="1 2">HTCC2506</strain>
    </source>
</reference>
<dbReference type="Pfam" id="PF06945">
    <property type="entry name" value="DUF1289"/>
    <property type="match status" value="1"/>
</dbReference>
<proteinExistence type="predicted"/>